<comment type="caution">
    <text evidence="1">The sequence shown here is derived from an EMBL/GenBank/DDBJ whole genome shotgun (WGS) entry which is preliminary data.</text>
</comment>
<keyword evidence="2" id="KW-1185">Reference proteome</keyword>
<evidence type="ECO:0000313" key="2">
    <source>
        <dbReference type="Proteomes" id="UP001056778"/>
    </source>
</evidence>
<protein>
    <submittedName>
        <fullName evidence="1">Something about silencing protein 10-related</fullName>
    </submittedName>
</protein>
<organism evidence="1 2">
    <name type="scientific">Holotrichia oblita</name>
    <name type="common">Chafer beetle</name>
    <dbReference type="NCBI Taxonomy" id="644536"/>
    <lineage>
        <taxon>Eukaryota</taxon>
        <taxon>Metazoa</taxon>
        <taxon>Ecdysozoa</taxon>
        <taxon>Arthropoda</taxon>
        <taxon>Hexapoda</taxon>
        <taxon>Insecta</taxon>
        <taxon>Pterygota</taxon>
        <taxon>Neoptera</taxon>
        <taxon>Endopterygota</taxon>
        <taxon>Coleoptera</taxon>
        <taxon>Polyphaga</taxon>
        <taxon>Scarabaeiformia</taxon>
        <taxon>Scarabaeidae</taxon>
        <taxon>Melolonthinae</taxon>
        <taxon>Holotrichia</taxon>
    </lineage>
</organism>
<sequence>MASSHIRFHDDDSEYNASDSDDDYTEKERNLLNKVRSRQINDSDSDDEVYNVGSEDEKANSDNSSIALSDVEGQDDNDDLPDVRAWGKDKRKFYSTDFVDPDYGGFQGKNANLAELEETEAKNLQKQLIQELDDGDFSFDMFVKSKELENIDKLENVVTTDISKLSKRQKLQLVKQESPEFFQLIDDFKVVNFLQHNEPRKKTLKLLNKLRNKMEHETETTDYALVKSQNNDVKVTNIEDNKTTKHVTFSINTSESSDSDSEKIQDSEVEKNDKNHDNQTIEKRAITYQIAKNKGLTPHRKKEQRNPRVKHRNKFRKAKIRRKGAVRDVRKELSRYSGEISGIKASVTKRYFSKTAAMGRKFIVGGNWKMNGTKDQICEILGFLKKGPLNSDTEVVVGAPTVYLQFTQENKPNNVAVAAQNCYKVPKGAFTVQNQMSNKQEGDYINQRENHGARFRQSLLLHLNPKCVRKHAKGKRMPKITLQAKFCVYSYQQNKYTNLL</sequence>
<accession>A0ACB9T8P2</accession>
<evidence type="ECO:0000313" key="1">
    <source>
        <dbReference type="EMBL" id="KAI4463104.1"/>
    </source>
</evidence>
<name>A0ACB9T8P2_HOLOL</name>
<gene>
    <name evidence="1" type="ORF">MML48_4g00019327</name>
</gene>
<dbReference type="Proteomes" id="UP001056778">
    <property type="component" value="Chromosome 4"/>
</dbReference>
<reference evidence="1" key="1">
    <citation type="submission" date="2022-04" db="EMBL/GenBank/DDBJ databases">
        <title>Chromosome-scale genome assembly of Holotrichia oblita Faldermann.</title>
        <authorList>
            <person name="Rongchong L."/>
        </authorList>
    </citation>
    <scope>NUCLEOTIDE SEQUENCE</scope>
    <source>
        <strain evidence="1">81SQS9</strain>
    </source>
</reference>
<proteinExistence type="predicted"/>
<dbReference type="EMBL" id="CM043018">
    <property type="protein sequence ID" value="KAI4463104.1"/>
    <property type="molecule type" value="Genomic_DNA"/>
</dbReference>